<keyword evidence="3" id="KW-1185">Reference proteome</keyword>
<protein>
    <submittedName>
        <fullName evidence="2">Uncharacterized protein</fullName>
    </submittedName>
</protein>
<organism evidence="2 3">
    <name type="scientific">Xanthomonas chitinilytica</name>
    <dbReference type="NCBI Taxonomy" id="2989819"/>
    <lineage>
        <taxon>Bacteria</taxon>
        <taxon>Pseudomonadati</taxon>
        <taxon>Pseudomonadota</taxon>
        <taxon>Gammaproteobacteria</taxon>
        <taxon>Lysobacterales</taxon>
        <taxon>Lysobacteraceae</taxon>
        <taxon>Xanthomonas</taxon>
    </lineage>
</organism>
<comment type="caution">
    <text evidence="2">The sequence shown here is derived from an EMBL/GenBank/DDBJ whole genome shotgun (WGS) entry which is preliminary data.</text>
</comment>
<evidence type="ECO:0000313" key="2">
    <source>
        <dbReference type="EMBL" id="MCW4472597.1"/>
    </source>
</evidence>
<keyword evidence="1" id="KW-0732">Signal</keyword>
<feature type="chain" id="PRO_5046153971" evidence="1">
    <location>
        <begin position="24"/>
        <end position="200"/>
    </location>
</feature>
<evidence type="ECO:0000256" key="1">
    <source>
        <dbReference type="SAM" id="SignalP"/>
    </source>
</evidence>
<gene>
    <name evidence="2" type="ORF">OK345_08780</name>
</gene>
<sequence>MPCLHRRAMPALLAVLFAHAAVAADGLPGIGDVEVALERAAALEPAPENAEILALLASTRVDGIRGCAPMEAQLGCVVSMSRDRMPSRHHVLAFARQQGEWVLRPGNDTRQAPVPTLDQARDAGRAYAREVAAEDGGQHPRLARVAEGFDVQRIGPCRLDTGDGSIACESHLRELPEHAFVASELHFLLDGGQWRVKPLR</sequence>
<name>A0ABT3JVU8_9XANT</name>
<reference evidence="2 3" key="1">
    <citation type="submission" date="2022-10" db="EMBL/GenBank/DDBJ databases">
        <title>Xanthomonas sp. H13-6.</title>
        <authorList>
            <person name="Liu X."/>
            <person name="Deng Z."/>
            <person name="Jiang Y."/>
            <person name="Yu T."/>
            <person name="Ai J."/>
        </authorList>
    </citation>
    <scope>NUCLEOTIDE SEQUENCE [LARGE SCALE GENOMIC DNA]</scope>
    <source>
        <strain evidence="2 3">H13-6</strain>
    </source>
</reference>
<dbReference type="RefSeq" id="WP_265127559.1">
    <property type="nucleotide sequence ID" value="NZ_JAPCHY010000006.1"/>
</dbReference>
<dbReference type="Proteomes" id="UP001209922">
    <property type="component" value="Unassembled WGS sequence"/>
</dbReference>
<feature type="signal peptide" evidence="1">
    <location>
        <begin position="1"/>
        <end position="23"/>
    </location>
</feature>
<evidence type="ECO:0000313" key="3">
    <source>
        <dbReference type="Proteomes" id="UP001209922"/>
    </source>
</evidence>
<proteinExistence type="predicted"/>
<dbReference type="EMBL" id="JAPCHY010000006">
    <property type="protein sequence ID" value="MCW4472597.1"/>
    <property type="molecule type" value="Genomic_DNA"/>
</dbReference>
<accession>A0ABT3JVU8</accession>